<accession>A0A2I0I9D5</accession>
<keyword evidence="1" id="KW-1133">Transmembrane helix</keyword>
<dbReference type="PANTHER" id="PTHR33116">
    <property type="entry name" value="REVERSE TRANSCRIPTASE ZINC-BINDING DOMAIN-CONTAINING PROTEIN-RELATED-RELATED"/>
    <property type="match status" value="1"/>
</dbReference>
<evidence type="ECO:0000313" key="3">
    <source>
        <dbReference type="Proteomes" id="UP000233551"/>
    </source>
</evidence>
<evidence type="ECO:0008006" key="4">
    <source>
        <dbReference type="Google" id="ProtNLM"/>
    </source>
</evidence>
<dbReference type="AlphaFoldDB" id="A0A2I0I9D5"/>
<organism evidence="2 3">
    <name type="scientific">Punica granatum</name>
    <name type="common">Pomegranate</name>
    <dbReference type="NCBI Taxonomy" id="22663"/>
    <lineage>
        <taxon>Eukaryota</taxon>
        <taxon>Viridiplantae</taxon>
        <taxon>Streptophyta</taxon>
        <taxon>Embryophyta</taxon>
        <taxon>Tracheophyta</taxon>
        <taxon>Spermatophyta</taxon>
        <taxon>Magnoliopsida</taxon>
        <taxon>eudicotyledons</taxon>
        <taxon>Gunneridae</taxon>
        <taxon>Pentapetalae</taxon>
        <taxon>rosids</taxon>
        <taxon>malvids</taxon>
        <taxon>Myrtales</taxon>
        <taxon>Lythraceae</taxon>
        <taxon>Punica</taxon>
    </lineage>
</organism>
<reference evidence="2 3" key="1">
    <citation type="submission" date="2017-11" db="EMBL/GenBank/DDBJ databases">
        <title>De-novo sequencing of pomegranate (Punica granatum L.) genome.</title>
        <authorList>
            <person name="Akparov Z."/>
            <person name="Amiraslanov A."/>
            <person name="Hajiyeva S."/>
            <person name="Abbasov M."/>
            <person name="Kaur K."/>
            <person name="Hamwieh A."/>
            <person name="Solovyev V."/>
            <person name="Salamov A."/>
            <person name="Braich B."/>
            <person name="Kosarev P."/>
            <person name="Mahmoud A."/>
            <person name="Hajiyev E."/>
            <person name="Babayeva S."/>
            <person name="Izzatullayeva V."/>
            <person name="Mammadov A."/>
            <person name="Mammadov A."/>
            <person name="Sharifova S."/>
            <person name="Ojaghi J."/>
            <person name="Eynullazada K."/>
            <person name="Bayramov B."/>
            <person name="Abdulazimova A."/>
            <person name="Shahmuradov I."/>
        </authorList>
    </citation>
    <scope>NUCLEOTIDE SEQUENCE [LARGE SCALE GENOMIC DNA]</scope>
    <source>
        <strain evidence="3">cv. AG2017</strain>
        <tissue evidence="2">Leaf</tissue>
    </source>
</reference>
<proteinExistence type="predicted"/>
<comment type="caution">
    <text evidence="2">The sequence shown here is derived from an EMBL/GenBank/DDBJ whole genome shotgun (WGS) entry which is preliminary data.</text>
</comment>
<evidence type="ECO:0000313" key="2">
    <source>
        <dbReference type="EMBL" id="PKI39976.1"/>
    </source>
</evidence>
<name>A0A2I0I9D5_PUNGR</name>
<feature type="non-terminal residue" evidence="2">
    <location>
        <position position="201"/>
    </location>
</feature>
<dbReference type="STRING" id="22663.A0A2I0I9D5"/>
<keyword evidence="1" id="KW-0472">Membrane</keyword>
<dbReference type="Proteomes" id="UP000233551">
    <property type="component" value="Unassembled WGS sequence"/>
</dbReference>
<keyword evidence="1" id="KW-0812">Transmembrane</keyword>
<protein>
    <recommendedName>
        <fullName evidence="4">Reverse transcriptase domain-containing protein</fullName>
    </recommendedName>
</protein>
<gene>
    <name evidence="2" type="ORF">CRG98_039639</name>
</gene>
<feature type="transmembrane region" description="Helical" evidence="1">
    <location>
        <begin position="87"/>
        <end position="111"/>
    </location>
</feature>
<sequence>MDIFEVLYGMSSLRLNPKKTEIYSAGLDGSTVQELLLISGLKRGSVPVKYLGVPLVTDKLSDKECRPLIEKITNRIDGWATQADSLWIAWIRAYFIIVGSFGVSMFLSLALKLLKLRNVAYPFLKHTVKDGMSTCFWFDHWNPLSPLLQLTEGARFGIPLFATVTAALSDIRWFERTSVDLRKRRLEEAIGTTRLGPGHEV</sequence>
<keyword evidence="3" id="KW-1185">Reference proteome</keyword>
<dbReference type="PANTHER" id="PTHR33116:SF78">
    <property type="entry name" value="OS12G0587133 PROTEIN"/>
    <property type="match status" value="1"/>
</dbReference>
<dbReference type="EMBL" id="PGOL01003681">
    <property type="protein sequence ID" value="PKI39976.1"/>
    <property type="molecule type" value="Genomic_DNA"/>
</dbReference>
<evidence type="ECO:0000256" key="1">
    <source>
        <dbReference type="SAM" id="Phobius"/>
    </source>
</evidence>